<feature type="compositionally biased region" description="Low complexity" evidence="8">
    <location>
        <begin position="674"/>
        <end position="686"/>
    </location>
</feature>
<dbReference type="SMART" id="SM00392">
    <property type="entry name" value="PROF"/>
    <property type="match status" value="1"/>
</dbReference>
<evidence type="ECO:0000256" key="1">
    <source>
        <dbReference type="ARBA" id="ARBA00004245"/>
    </source>
</evidence>
<keyword evidence="7" id="KW-0009">Actin-binding</keyword>
<evidence type="ECO:0000256" key="4">
    <source>
        <dbReference type="ARBA" id="ARBA00022990"/>
    </source>
</evidence>
<dbReference type="GO" id="GO:0030833">
    <property type="term" value="P:regulation of actin filament polymerization"/>
    <property type="evidence" value="ECO:0007669"/>
    <property type="project" value="TreeGrafter"/>
</dbReference>
<organism evidence="9 10">
    <name type="scientific">Muraenolepis orangiensis</name>
    <name type="common">Patagonian moray cod</name>
    <dbReference type="NCBI Taxonomy" id="630683"/>
    <lineage>
        <taxon>Eukaryota</taxon>
        <taxon>Metazoa</taxon>
        <taxon>Chordata</taxon>
        <taxon>Craniata</taxon>
        <taxon>Vertebrata</taxon>
        <taxon>Euteleostomi</taxon>
        <taxon>Actinopterygii</taxon>
        <taxon>Neopterygii</taxon>
        <taxon>Teleostei</taxon>
        <taxon>Neoteleostei</taxon>
        <taxon>Acanthomorphata</taxon>
        <taxon>Zeiogadaria</taxon>
        <taxon>Gadariae</taxon>
        <taxon>Gadiformes</taxon>
        <taxon>Muraenolepidoidei</taxon>
        <taxon>Muraenolepididae</taxon>
        <taxon>Muraenolepis</taxon>
    </lineage>
</organism>
<feature type="compositionally biased region" description="Pro residues" evidence="8">
    <location>
        <begin position="579"/>
        <end position="592"/>
    </location>
</feature>
<feature type="region of interest" description="Disordered" evidence="8">
    <location>
        <begin position="270"/>
        <end position="790"/>
    </location>
</feature>
<dbReference type="EMBL" id="JANIIK010000111">
    <property type="protein sequence ID" value="KAJ3594327.1"/>
    <property type="molecule type" value="Genomic_DNA"/>
</dbReference>
<dbReference type="PROSITE" id="PS00414">
    <property type="entry name" value="PROFILIN"/>
    <property type="match status" value="1"/>
</dbReference>
<feature type="region of interest" description="Disordered" evidence="8">
    <location>
        <begin position="827"/>
        <end position="848"/>
    </location>
</feature>
<keyword evidence="10" id="KW-1185">Reference proteome</keyword>
<dbReference type="CDD" id="cd00148">
    <property type="entry name" value="PROF"/>
    <property type="match status" value="1"/>
</dbReference>
<keyword evidence="3" id="KW-0963">Cytoplasm</keyword>
<comment type="similarity">
    <text evidence="2 7">Belongs to the profilin family.</text>
</comment>
<feature type="compositionally biased region" description="Pro residues" evidence="8">
    <location>
        <begin position="341"/>
        <end position="358"/>
    </location>
</feature>
<evidence type="ECO:0000256" key="5">
    <source>
        <dbReference type="ARBA" id="ARBA00023212"/>
    </source>
</evidence>
<feature type="compositionally biased region" description="Polar residues" evidence="8">
    <location>
        <begin position="613"/>
        <end position="629"/>
    </location>
</feature>
<dbReference type="OrthoDB" id="421374at2759"/>
<dbReference type="GO" id="GO:0032233">
    <property type="term" value="P:positive regulation of actin filament bundle assembly"/>
    <property type="evidence" value="ECO:0007669"/>
    <property type="project" value="TreeGrafter"/>
</dbReference>
<evidence type="ECO:0000256" key="8">
    <source>
        <dbReference type="SAM" id="MobiDB-lite"/>
    </source>
</evidence>
<accession>A0A9Q0IBH5</accession>
<evidence type="ECO:0000256" key="3">
    <source>
        <dbReference type="ARBA" id="ARBA00022490"/>
    </source>
</evidence>
<evidence type="ECO:0000313" key="9">
    <source>
        <dbReference type="EMBL" id="KAJ3594327.1"/>
    </source>
</evidence>
<dbReference type="InterPro" id="IPR048278">
    <property type="entry name" value="PFN"/>
</dbReference>
<reference evidence="9" key="1">
    <citation type="submission" date="2022-07" db="EMBL/GenBank/DDBJ databases">
        <title>Chromosome-level genome of Muraenolepis orangiensis.</title>
        <authorList>
            <person name="Kim J."/>
        </authorList>
    </citation>
    <scope>NUCLEOTIDE SEQUENCE</scope>
    <source>
        <strain evidence="9">KU_S4_2022</strain>
        <tissue evidence="9">Muscle</tissue>
    </source>
</reference>
<dbReference type="GO" id="GO:0030036">
    <property type="term" value="P:actin cytoskeleton organization"/>
    <property type="evidence" value="ECO:0007669"/>
    <property type="project" value="InterPro"/>
</dbReference>
<gene>
    <name evidence="9" type="ORF">NHX12_003634</name>
</gene>
<dbReference type="PANTHER" id="PTHR13936">
    <property type="entry name" value="PROFILIN"/>
    <property type="match status" value="1"/>
</dbReference>
<sequence length="1145" mass="126244">MSWQSYVDNLMADGDCQDSAIVGYTDAKYVWAAHAGGLFTNITVQEIDILVGKDRENFFTNGLTLGGKKCSLIRDSLNVENDWTMDIRTKTQGGEPTFNVTLGKAGRGWDEAQAYFKAQVDVDVSVAVRKLMQTTPNVECTGDSMKLNVQGSFPTPGALFVVDRVNGQWEPLMQVMPKCGFGFDLVTNPGGVAISIRYAPCVGVKDGIFTVGLAGDGAVKVSCPSVQIVERPGQVVLPTAAPLQIPNIPPFTWPPQPPASQAPDLFPPYYQNPFYPLPGPDDPSQKPTSPKTEVQEPVTQPKPPKTHGIKNPGEPEGQDPNPYQFPDFTWPLQPSATEAPDPFPPYYQNPFYPPPGPDDPSQKPSSPIRKPEVQEPMTQPKPPQTHANKNPVAPEGQNPPPYQFPYYFWPPHPSQGPDPTPGPPQKPASPTAKPEQQEPVTQPKPSKTHANKNPVAPEGQNPPPYQFPYYFWPPHPSQGPDPTPGPPQKPASPTPKPEQQEPVTQPKPSKTHANKNPVAPEGQNPNPYQFAWPPASQAPDKFPPYYQNPFYPPGPDDSSQKPEGKNPPPYQFPYYFWPPQGPDPTPGPPQKPASPTSKIEVQEPVTQPKPAETTANKNTVPPEGQNPNPYQFAWPPASQAPDKFPPYYQNPFYPPGPDDSSQKPEGKNPPPYQFPYYFWPPQGADPTPGPPQKPASPTSKIEVQEPVTIPKPAETTANKNTVPPEGQNPPPYQFPYYFWPPQPPQGPYPTPGPPQKPSSPTSKIEVQEPVTIPKPAKTTANKNPVPPEVQDPYKFPYFTWPPQPPASQAPDPFPPYHPFYPGLGDPTQKPASPTPKIEVQEPVTQPKPPKYEIITNLLAAGQSEQRYPLVQCPQSCPSGFSDCCVSFNYHQHDHYIHPLKDDREIAPIMTRTAFATFVELQETQRAGPPDLTEASDDATVNPLSQNELDHLLIFLSQAIKYASKANQVLEYPPEGILSLLKMANLSNNLDLTQRFDPSQSPLGLPTYIQQYEPPKKMPENMFQDAQASSGESTDYFEAVEPLSNSQMFKKLTSEHPFPNGYVLLEHGPPGSKARGLGRSHIHLSSEPLRNSQQSKEESQLPQPGSQMDTMHKSEDRMTGQEPHYLSSPTRTGDMDHSFQKNGHGK</sequence>
<dbReference type="Gene3D" id="3.30.450.30">
    <property type="entry name" value="Dynein light chain 2a, cytoplasmic"/>
    <property type="match status" value="1"/>
</dbReference>
<dbReference type="PRINTS" id="PR01639">
    <property type="entry name" value="PROFILINMAML"/>
</dbReference>
<feature type="compositionally biased region" description="Basic and acidic residues" evidence="8">
    <location>
        <begin position="1109"/>
        <end position="1118"/>
    </location>
</feature>
<feature type="region of interest" description="Disordered" evidence="8">
    <location>
        <begin position="1085"/>
        <end position="1145"/>
    </location>
</feature>
<dbReference type="InterPro" id="IPR005454">
    <property type="entry name" value="Profilin1/2/3_vertebrate"/>
</dbReference>
<evidence type="ECO:0000256" key="6">
    <source>
        <dbReference type="ARBA" id="ARBA00025549"/>
    </source>
</evidence>
<dbReference type="InterPro" id="IPR036140">
    <property type="entry name" value="PFN_sf"/>
</dbReference>
<comment type="subcellular location">
    <subcellularLocation>
        <location evidence="1">Cytoplasm</location>
        <location evidence="1">Cytoskeleton</location>
    </subcellularLocation>
</comment>
<protein>
    <recommendedName>
        <fullName evidence="7">Profilin</fullName>
    </recommendedName>
</protein>
<dbReference type="Pfam" id="PF00235">
    <property type="entry name" value="Profilin"/>
    <property type="match status" value="1"/>
</dbReference>
<keyword evidence="4" id="KW-0007">Acetylation</keyword>
<dbReference type="PANTHER" id="PTHR13936:SF15">
    <property type="entry name" value="PROFILIN-2"/>
    <property type="match status" value="1"/>
</dbReference>
<keyword evidence="5" id="KW-0206">Cytoskeleton</keyword>
<dbReference type="Proteomes" id="UP001148018">
    <property type="component" value="Unassembled WGS sequence"/>
</dbReference>
<dbReference type="InterPro" id="IPR005455">
    <property type="entry name" value="PFN_euk"/>
</dbReference>
<dbReference type="GO" id="GO:0003779">
    <property type="term" value="F:actin binding"/>
    <property type="evidence" value="ECO:0007669"/>
    <property type="project" value="UniProtKB-KW"/>
</dbReference>
<feature type="compositionally biased region" description="Pro residues" evidence="8">
    <location>
        <begin position="460"/>
        <end position="496"/>
    </location>
</feature>
<dbReference type="GO" id="GO:0005856">
    <property type="term" value="C:cytoskeleton"/>
    <property type="evidence" value="ECO:0007669"/>
    <property type="project" value="UniProtKB-SubCell"/>
</dbReference>
<dbReference type="SUPFAM" id="SSF55770">
    <property type="entry name" value="Profilin (actin-binding protein)"/>
    <property type="match status" value="1"/>
</dbReference>
<feature type="compositionally biased region" description="Polar residues" evidence="8">
    <location>
        <begin position="1087"/>
        <end position="1108"/>
    </location>
</feature>
<feature type="compositionally biased region" description="Pro residues" evidence="8">
    <location>
        <begin position="397"/>
        <end position="427"/>
    </location>
</feature>
<comment type="function">
    <text evidence="6">Binds to actin and affects the structure of the cytoskeleton. At high concentrations, profilin prevents the polymerization of actin, whereas it enhances it at low concentrations. By binding to PIP2, it inhibits the formation of IP3 and DG.</text>
</comment>
<dbReference type="InterPro" id="IPR027310">
    <property type="entry name" value="Profilin_CS"/>
</dbReference>
<dbReference type="AlphaFoldDB" id="A0A9Q0IBH5"/>
<comment type="caution">
    <text evidence="9">The sequence shown here is derived from an EMBL/GenBank/DDBJ whole genome shotgun (WGS) entry which is preliminary data.</text>
</comment>
<name>A0A9Q0IBH5_9TELE</name>
<evidence type="ECO:0000313" key="10">
    <source>
        <dbReference type="Proteomes" id="UP001148018"/>
    </source>
</evidence>
<proteinExistence type="inferred from homology"/>
<dbReference type="GO" id="GO:0005737">
    <property type="term" value="C:cytoplasm"/>
    <property type="evidence" value="ECO:0007669"/>
    <property type="project" value="TreeGrafter"/>
</dbReference>
<evidence type="ECO:0000256" key="7">
    <source>
        <dbReference type="RuleBase" id="RU003909"/>
    </source>
</evidence>
<feature type="compositionally biased region" description="Pro residues" evidence="8">
    <location>
        <begin position="726"/>
        <end position="757"/>
    </location>
</feature>
<evidence type="ECO:0000256" key="2">
    <source>
        <dbReference type="ARBA" id="ARBA00010058"/>
    </source>
</evidence>